<accession>A0ABS2PDF7</accession>
<evidence type="ECO:0000256" key="4">
    <source>
        <dbReference type="ARBA" id="ARBA00023163"/>
    </source>
</evidence>
<feature type="DNA-binding region" description="H-T-H motif" evidence="5">
    <location>
        <begin position="31"/>
        <end position="50"/>
    </location>
</feature>
<dbReference type="InterPro" id="IPR001647">
    <property type="entry name" value="HTH_TetR"/>
</dbReference>
<dbReference type="RefSeq" id="WP_204697989.1">
    <property type="nucleotide sequence ID" value="NZ_JAFBEC010000006.1"/>
</dbReference>
<evidence type="ECO:0000256" key="3">
    <source>
        <dbReference type="ARBA" id="ARBA00023125"/>
    </source>
</evidence>
<keyword evidence="1" id="KW-0678">Repressor</keyword>
<dbReference type="EMBL" id="JAFBEC010000006">
    <property type="protein sequence ID" value="MBM7633371.1"/>
    <property type="molecule type" value="Genomic_DNA"/>
</dbReference>
<organism evidence="7 8">
    <name type="scientific">Geomicrobium sediminis</name>
    <dbReference type="NCBI Taxonomy" id="1347788"/>
    <lineage>
        <taxon>Bacteria</taxon>
        <taxon>Bacillati</taxon>
        <taxon>Bacillota</taxon>
        <taxon>Bacilli</taxon>
        <taxon>Bacillales</taxon>
        <taxon>Geomicrobium</taxon>
    </lineage>
</organism>
<keyword evidence="4" id="KW-0804">Transcription</keyword>
<dbReference type="Proteomes" id="UP000741863">
    <property type="component" value="Unassembled WGS sequence"/>
</dbReference>
<evidence type="ECO:0000256" key="5">
    <source>
        <dbReference type="PROSITE-ProRule" id="PRU00335"/>
    </source>
</evidence>
<dbReference type="Pfam" id="PF00440">
    <property type="entry name" value="TetR_N"/>
    <property type="match status" value="1"/>
</dbReference>
<name>A0ABS2PDF7_9BACL</name>
<dbReference type="SUPFAM" id="SSF48498">
    <property type="entry name" value="Tetracyclin repressor-like, C-terminal domain"/>
    <property type="match status" value="1"/>
</dbReference>
<evidence type="ECO:0000259" key="6">
    <source>
        <dbReference type="PROSITE" id="PS50977"/>
    </source>
</evidence>
<keyword evidence="2" id="KW-0805">Transcription regulation</keyword>
<dbReference type="Gene3D" id="1.10.357.10">
    <property type="entry name" value="Tetracycline Repressor, domain 2"/>
    <property type="match status" value="1"/>
</dbReference>
<gene>
    <name evidence="7" type="ORF">JOD17_002465</name>
</gene>
<evidence type="ECO:0000256" key="1">
    <source>
        <dbReference type="ARBA" id="ARBA00022491"/>
    </source>
</evidence>
<sequence length="194" mass="22564">MPKIVDHEKRKQIIAETTWKLISKYGIQHATSRNIAKEAGLSQGALRHYFSKQEGLYVFALNLVKERFISRLERVNEKVLAPIEKAVAYLLEFVPTNEETRLEMEVWFAFVAYGKTQEDFDLDHVGLEKGVKDVIVFLRKEGYVLNHDPTLEEESLYAFINGMALNLYLEPSKINRDQSKKMITHYVQRMIQAN</sequence>
<reference evidence="7 8" key="1">
    <citation type="submission" date="2021-01" db="EMBL/GenBank/DDBJ databases">
        <title>Genomic Encyclopedia of Type Strains, Phase IV (KMG-IV): sequencing the most valuable type-strain genomes for metagenomic binning, comparative biology and taxonomic classification.</title>
        <authorList>
            <person name="Goeker M."/>
        </authorList>
    </citation>
    <scope>NUCLEOTIDE SEQUENCE [LARGE SCALE GENOMIC DNA]</scope>
    <source>
        <strain evidence="7 8">DSM 25540</strain>
    </source>
</reference>
<dbReference type="Pfam" id="PF13977">
    <property type="entry name" value="TetR_C_6"/>
    <property type="match status" value="1"/>
</dbReference>
<dbReference type="InterPro" id="IPR039538">
    <property type="entry name" value="BetI_C"/>
</dbReference>
<evidence type="ECO:0000313" key="8">
    <source>
        <dbReference type="Proteomes" id="UP000741863"/>
    </source>
</evidence>
<evidence type="ECO:0000313" key="7">
    <source>
        <dbReference type="EMBL" id="MBM7633371.1"/>
    </source>
</evidence>
<feature type="domain" description="HTH tetR-type" evidence="6">
    <location>
        <begin position="8"/>
        <end position="68"/>
    </location>
</feature>
<dbReference type="InterPro" id="IPR036271">
    <property type="entry name" value="Tet_transcr_reg_TetR-rel_C_sf"/>
</dbReference>
<dbReference type="InterPro" id="IPR009057">
    <property type="entry name" value="Homeodomain-like_sf"/>
</dbReference>
<keyword evidence="3 5" id="KW-0238">DNA-binding</keyword>
<dbReference type="PROSITE" id="PS50977">
    <property type="entry name" value="HTH_TETR_2"/>
    <property type="match status" value="1"/>
</dbReference>
<comment type="caution">
    <text evidence="7">The sequence shown here is derived from an EMBL/GenBank/DDBJ whole genome shotgun (WGS) entry which is preliminary data.</text>
</comment>
<evidence type="ECO:0000256" key="2">
    <source>
        <dbReference type="ARBA" id="ARBA00023015"/>
    </source>
</evidence>
<keyword evidence="8" id="KW-1185">Reference proteome</keyword>
<dbReference type="SUPFAM" id="SSF46689">
    <property type="entry name" value="Homeodomain-like"/>
    <property type="match status" value="1"/>
</dbReference>
<protein>
    <submittedName>
        <fullName evidence="7">AcrR family transcriptional regulator</fullName>
    </submittedName>
</protein>
<proteinExistence type="predicted"/>